<accession>A0ABS4HWF4</accession>
<sequence length="279" mass="31037">MRNMHLGKPHNASGDRVLQKAADSPKTEESPSFSTFSPTTIAHLQRSIGNRAVANLVTRTEPGVIQRVKKENLTLTNNNIFGSMVSWVNARPNLAKVLDMEKALLHAPSFDIFRTFLIKIKTDTTDPLPSFNDSVYYAKAVKDYFDQNPVPIEDGKKSLSELVSGGATSSPPEAKEEKKAVVYTPVNRKDQIWLGPSAKKHYDHMKGTTALPRSNSTLLAYVKDNASYFIEVDGHWTLQLGEFQTKQKGGGTELKPWSILIDSSDWKVFHYGPTGEETD</sequence>
<feature type="region of interest" description="Disordered" evidence="1">
    <location>
        <begin position="1"/>
        <end position="37"/>
    </location>
</feature>
<evidence type="ECO:0000313" key="2">
    <source>
        <dbReference type="EMBL" id="MBP1962958.1"/>
    </source>
</evidence>
<protein>
    <submittedName>
        <fullName evidence="2">Uncharacterized protein</fullName>
    </submittedName>
</protein>
<dbReference type="RefSeq" id="WP_167065359.1">
    <property type="nucleotide sequence ID" value="NZ_JAAOZR010000042.1"/>
</dbReference>
<keyword evidence="3" id="KW-1185">Reference proteome</keyword>
<dbReference type="Proteomes" id="UP001519344">
    <property type="component" value="Unassembled WGS sequence"/>
</dbReference>
<name>A0ABS4HWF4_9BACL</name>
<proteinExistence type="predicted"/>
<dbReference type="EMBL" id="JAGGKV010000004">
    <property type="protein sequence ID" value="MBP1962958.1"/>
    <property type="molecule type" value="Genomic_DNA"/>
</dbReference>
<organism evidence="2 3">
    <name type="scientific">Paenibacillus aceris</name>
    <dbReference type="NCBI Taxonomy" id="869555"/>
    <lineage>
        <taxon>Bacteria</taxon>
        <taxon>Bacillati</taxon>
        <taxon>Bacillota</taxon>
        <taxon>Bacilli</taxon>
        <taxon>Bacillales</taxon>
        <taxon>Paenibacillaceae</taxon>
        <taxon>Paenibacillus</taxon>
    </lineage>
</organism>
<comment type="caution">
    <text evidence="2">The sequence shown here is derived from an EMBL/GenBank/DDBJ whole genome shotgun (WGS) entry which is preliminary data.</text>
</comment>
<reference evidence="2 3" key="1">
    <citation type="submission" date="2021-03" db="EMBL/GenBank/DDBJ databases">
        <title>Genomic Encyclopedia of Type Strains, Phase IV (KMG-IV): sequencing the most valuable type-strain genomes for metagenomic binning, comparative biology and taxonomic classification.</title>
        <authorList>
            <person name="Goeker M."/>
        </authorList>
    </citation>
    <scope>NUCLEOTIDE SEQUENCE [LARGE SCALE GENOMIC DNA]</scope>
    <source>
        <strain evidence="2 3">DSM 24950</strain>
    </source>
</reference>
<evidence type="ECO:0000256" key="1">
    <source>
        <dbReference type="SAM" id="MobiDB-lite"/>
    </source>
</evidence>
<gene>
    <name evidence="2" type="ORF">J2Z65_002174</name>
</gene>
<evidence type="ECO:0000313" key="3">
    <source>
        <dbReference type="Proteomes" id="UP001519344"/>
    </source>
</evidence>